<dbReference type="EMBL" id="QEAQ01000107">
    <property type="protein sequence ID" value="TPX55496.1"/>
    <property type="molecule type" value="Genomic_DNA"/>
</dbReference>
<dbReference type="Pfam" id="PF02518">
    <property type="entry name" value="HATPase_c"/>
    <property type="match status" value="1"/>
</dbReference>
<evidence type="ECO:0008006" key="10">
    <source>
        <dbReference type="Google" id="ProtNLM"/>
    </source>
</evidence>
<dbReference type="InterPro" id="IPR005467">
    <property type="entry name" value="His_kinase_dom"/>
</dbReference>
<dbReference type="SUPFAM" id="SSF52172">
    <property type="entry name" value="CheY-like"/>
    <property type="match status" value="2"/>
</dbReference>
<feature type="transmembrane region" description="Helical" evidence="5">
    <location>
        <begin position="429"/>
        <end position="446"/>
    </location>
</feature>
<dbReference type="InterPro" id="IPR003661">
    <property type="entry name" value="HisK_dim/P_dom"/>
</dbReference>
<comment type="caution">
    <text evidence="8">The sequence shown here is derived from an EMBL/GenBank/DDBJ whole genome shotgun (WGS) entry which is preliminary data.</text>
</comment>
<feature type="region of interest" description="Disordered" evidence="4">
    <location>
        <begin position="942"/>
        <end position="965"/>
    </location>
</feature>
<dbReference type="SMART" id="SM00387">
    <property type="entry name" value="HATPase_c"/>
    <property type="match status" value="1"/>
</dbReference>
<dbReference type="InterPro" id="IPR036097">
    <property type="entry name" value="HisK_dim/P_sf"/>
</dbReference>
<dbReference type="Gene3D" id="3.40.50.2300">
    <property type="match status" value="2"/>
</dbReference>
<keyword evidence="9" id="KW-1185">Reference proteome</keyword>
<proteinExistence type="predicted"/>
<keyword evidence="1 3" id="KW-0597">Phosphoprotein</keyword>
<feature type="transmembrane region" description="Helical" evidence="5">
    <location>
        <begin position="166"/>
        <end position="185"/>
    </location>
</feature>
<feature type="region of interest" description="Disordered" evidence="4">
    <location>
        <begin position="1213"/>
        <end position="1257"/>
    </location>
</feature>
<evidence type="ECO:0000313" key="8">
    <source>
        <dbReference type="EMBL" id="TPX55496.1"/>
    </source>
</evidence>
<evidence type="ECO:0000313" key="9">
    <source>
        <dbReference type="Proteomes" id="UP000318582"/>
    </source>
</evidence>
<feature type="modified residue" description="4-aspartylphosphate" evidence="3">
    <location>
        <position position="1538"/>
    </location>
</feature>
<dbReference type="PROSITE" id="PS50110">
    <property type="entry name" value="RESPONSE_REGULATORY"/>
    <property type="match status" value="2"/>
</dbReference>
<accession>A0A507DVB7</accession>
<dbReference type="InterPro" id="IPR036890">
    <property type="entry name" value="HATPase_C_sf"/>
</dbReference>
<feature type="transmembrane region" description="Helical" evidence="5">
    <location>
        <begin position="191"/>
        <end position="212"/>
    </location>
</feature>
<feature type="compositionally biased region" description="Pro residues" evidence="4">
    <location>
        <begin position="1276"/>
        <end position="1285"/>
    </location>
</feature>
<dbReference type="InterPro" id="IPR001789">
    <property type="entry name" value="Sig_transdc_resp-reg_receiver"/>
</dbReference>
<keyword evidence="5" id="KW-0472">Membrane</keyword>
<dbReference type="InterPro" id="IPR011006">
    <property type="entry name" value="CheY-like_superfamily"/>
</dbReference>
<feature type="domain" description="Histidine kinase" evidence="6">
    <location>
        <begin position="493"/>
        <end position="723"/>
    </location>
</feature>
<feature type="modified residue" description="4-aspartylphosphate" evidence="3">
    <location>
        <position position="1091"/>
    </location>
</feature>
<feature type="domain" description="Response regulatory" evidence="7">
    <location>
        <begin position="1038"/>
        <end position="1160"/>
    </location>
</feature>
<feature type="transmembrane region" description="Helical" evidence="5">
    <location>
        <begin position="224"/>
        <end position="248"/>
    </location>
</feature>
<evidence type="ECO:0000259" key="7">
    <source>
        <dbReference type="PROSITE" id="PS50110"/>
    </source>
</evidence>
<dbReference type="SUPFAM" id="SSF47384">
    <property type="entry name" value="Homodimeric domain of signal transducing histidine kinase"/>
    <property type="match status" value="1"/>
</dbReference>
<feature type="transmembrane region" description="Helical" evidence="5">
    <location>
        <begin position="320"/>
        <end position="337"/>
    </location>
</feature>
<dbReference type="InterPro" id="IPR004358">
    <property type="entry name" value="Sig_transdc_His_kin-like_C"/>
</dbReference>
<dbReference type="Gene3D" id="1.10.287.130">
    <property type="match status" value="1"/>
</dbReference>
<feature type="transmembrane region" description="Helical" evidence="5">
    <location>
        <begin position="357"/>
        <end position="386"/>
    </location>
</feature>
<evidence type="ECO:0000259" key="6">
    <source>
        <dbReference type="PROSITE" id="PS50109"/>
    </source>
</evidence>
<feature type="region of interest" description="Disordered" evidence="4">
    <location>
        <begin position="1"/>
        <end position="43"/>
    </location>
</feature>
<keyword evidence="5" id="KW-0812">Transmembrane</keyword>
<feature type="compositionally biased region" description="Polar residues" evidence="4">
    <location>
        <begin position="944"/>
        <end position="964"/>
    </location>
</feature>
<dbReference type="PRINTS" id="PR00344">
    <property type="entry name" value="BCTRLSENSOR"/>
</dbReference>
<protein>
    <recommendedName>
        <fullName evidence="10">Histidine kinase</fullName>
    </recommendedName>
</protein>
<dbReference type="PANTHER" id="PTHR45339:SF1">
    <property type="entry name" value="HYBRID SIGNAL TRANSDUCTION HISTIDINE KINASE J"/>
    <property type="match status" value="1"/>
</dbReference>
<sequence>MPQQNTFRIQRTAVVDDSDSSGSGSNGRVGATEGHGGSNSQLERLEEGLERTLKRSETGLSHGIGDKHSANSVGGSDTAPRELLICGFLHRAGRRGREGQISRLQQQPLVHGHTCSLVHIAGWTFIFFVGAYISSTIRLNATMIVWFPNALLIGSAFQLRKPIDIIGVSITSALSMFYALAYKVVKPELAVLVTLCYLMEAGSTVLLLWKFLKTRHPLFNTPRQICIFAATTLVTAFLFGMMRCAIIWKVQPEKGTGFHLMQDDFPCNWLGISMITPLAASMSLTNTHAWIWRTARRPPAPSPSSASMPGGVPHRTTLKLWLWAGVIIFSIGHPFLFDVAFRDVGVTIECSIMSSFPIMLFAGTLLGIPGLASATFGSCASLAIVLNGEQHIALQNVVLPPSPPGPPPPGFPGGPPPPPMFTAVSRIRLWRTIFCLAALFVSAVVAETSRVLRSVESLVSQQTAVIQSALDDAARARDAERDANRHKAGFLAFLCHELRNPLHAILNMSTFLLEELSCQPSGETQDMDRSAQAIGLASEYMLSLINDTLDMGRFEAGEVHLHRVPVNFRQLLDDTIVWARELVKDQDVGVEATVEANVPTSVVVDPVRSQQVVNNLIINAYKFSPPQSKIKVHVSAKLTKSSGHTHTIHVAVTDMGPSLTPAQVQLLFQPYAIQTSACREYGGSGLGLAITNKISKLMGGWIECEPGNGGQGSVFTFVLPVAQVANASTHNKRDDSRSRDDAGELGVKQVAPPMLLDGQKCLERNVAAARFDELTKQLTERPLVARALEMSVAVGARLEHKKDTSLQSVDELSAGKNGSTVAMGPVDAQYQQVHMQPSSSASSANSNAGLGLVPVAPRPSSGFYGSDDGDMGFFQGGPTSPGARPRMPRRRTGDSMMSTAAAAAVATVGLQPGSRGSPRPSFDSFPDGLAREIRARLIEDDGSNDQIHQSGGGPQNYNTQSPSNVRHVRSIPRPALEVAPFTTVPRAPSPLQASLTLSPSAAPAALKQHAQNEKEVDARPVVISATSSTEELHDRGNAILVVDDSGINRRILCRHLSRMTDLPIHQAADGQEAIKAYGAHNAPSYSIIFMDLMMPNVDGHEATRRIRDMGCTAPIVATTASVVPGEEVQAMVHLRESGMSQALPKPFTKEQIEGVLRTYQVQMIEAGQSPPKPPTFTRSAPVPVMAAGETTGLSPKGMPRHNKSSTEGLEYIKPANDGMAPQPHRGRSQHQHQHLPSSPHVMPSYPSPTSRRPSRRDNALVQSSMQPLDNILHAPVPTPPQPRLPPSLRLQSHPQPQPQPGKVSPHQLNHVRPRSPSPSDTLRQLATYMPAFSSQYYPPASVLSVPSVASLHRIRKSVSADGSWNGGSVEPIKRPFVPQTQALEGEKHSTLYDIEDQSAAEAFKLSVPMLGRPALLPQASALLGCKSNSYVLSDAAEGRQPSPSGSPPVPRSRVILNSLPTLTIPPGRLIKTHSDPPSAIGTRPSTPLVLVVDDSNVSRGILGRILDSIGLFETHDAINGIEALQRCFWSTYNIIFMDLEMPRMGGQEAAARIRSTGYAGPIIVITAHPLDSLPHGLAQVGITECLAKPITREVICTVLKRYHLLRGS</sequence>
<gene>
    <name evidence="8" type="ORF">PhCBS80983_g05277</name>
</gene>
<feature type="transmembrane region" description="Helical" evidence="5">
    <location>
        <begin position="268"/>
        <end position="292"/>
    </location>
</feature>
<name>A0A507DVB7_9FUNG</name>
<feature type="region of interest" description="Disordered" evidence="4">
    <location>
        <begin position="57"/>
        <end position="76"/>
    </location>
</feature>
<organism evidence="8 9">
    <name type="scientific">Powellomyces hirtus</name>
    <dbReference type="NCBI Taxonomy" id="109895"/>
    <lineage>
        <taxon>Eukaryota</taxon>
        <taxon>Fungi</taxon>
        <taxon>Fungi incertae sedis</taxon>
        <taxon>Chytridiomycota</taxon>
        <taxon>Chytridiomycota incertae sedis</taxon>
        <taxon>Chytridiomycetes</taxon>
        <taxon>Spizellomycetales</taxon>
        <taxon>Powellomycetaceae</taxon>
        <taxon>Powellomyces</taxon>
    </lineage>
</organism>
<dbReference type="SMART" id="SM00388">
    <property type="entry name" value="HisKA"/>
    <property type="match status" value="1"/>
</dbReference>
<dbReference type="Proteomes" id="UP000318582">
    <property type="component" value="Unassembled WGS sequence"/>
</dbReference>
<feature type="transmembrane region" description="Helical" evidence="5">
    <location>
        <begin position="139"/>
        <end position="159"/>
    </location>
</feature>
<evidence type="ECO:0000256" key="1">
    <source>
        <dbReference type="ARBA" id="ARBA00022553"/>
    </source>
</evidence>
<dbReference type="Pfam" id="PF00072">
    <property type="entry name" value="Response_reg"/>
    <property type="match status" value="2"/>
</dbReference>
<dbReference type="Pfam" id="PF00512">
    <property type="entry name" value="HisKA"/>
    <property type="match status" value="1"/>
</dbReference>
<feature type="domain" description="Response regulatory" evidence="7">
    <location>
        <begin position="1488"/>
        <end position="1603"/>
    </location>
</feature>
<dbReference type="CDD" id="cd17546">
    <property type="entry name" value="REC_hyHK_CKI1_RcsC-like"/>
    <property type="match status" value="2"/>
</dbReference>
<feature type="compositionally biased region" description="Low complexity" evidence="4">
    <location>
        <begin position="1234"/>
        <end position="1251"/>
    </location>
</feature>
<feature type="transmembrane region" description="Helical" evidence="5">
    <location>
        <begin position="109"/>
        <end position="133"/>
    </location>
</feature>
<dbReference type="SMART" id="SM00448">
    <property type="entry name" value="REC"/>
    <property type="match status" value="2"/>
</dbReference>
<dbReference type="PANTHER" id="PTHR45339">
    <property type="entry name" value="HYBRID SIGNAL TRANSDUCTION HISTIDINE KINASE J"/>
    <property type="match status" value="1"/>
</dbReference>
<dbReference type="CDD" id="cd00082">
    <property type="entry name" value="HisKA"/>
    <property type="match status" value="1"/>
</dbReference>
<dbReference type="SUPFAM" id="SSF55874">
    <property type="entry name" value="ATPase domain of HSP90 chaperone/DNA topoisomerase II/histidine kinase"/>
    <property type="match status" value="1"/>
</dbReference>
<dbReference type="PROSITE" id="PS50109">
    <property type="entry name" value="HIS_KIN"/>
    <property type="match status" value="1"/>
</dbReference>
<dbReference type="STRING" id="109895.A0A507DVB7"/>
<reference evidence="8 9" key="1">
    <citation type="journal article" date="2019" name="Sci. Rep.">
        <title>Comparative genomics of chytrid fungi reveal insights into the obligate biotrophic and pathogenic lifestyle of Synchytrium endobioticum.</title>
        <authorList>
            <person name="van de Vossenberg B.T.L.H."/>
            <person name="Warris S."/>
            <person name="Nguyen H.D.T."/>
            <person name="van Gent-Pelzer M.P.E."/>
            <person name="Joly D.L."/>
            <person name="van de Geest H.C."/>
            <person name="Bonants P.J.M."/>
            <person name="Smith D.S."/>
            <person name="Levesque C.A."/>
            <person name="van der Lee T.A.J."/>
        </authorList>
    </citation>
    <scope>NUCLEOTIDE SEQUENCE [LARGE SCALE GENOMIC DNA]</scope>
    <source>
        <strain evidence="8 9">CBS 809.83</strain>
    </source>
</reference>
<feature type="compositionally biased region" description="Basic residues" evidence="4">
    <location>
        <begin position="1224"/>
        <end position="1233"/>
    </location>
</feature>
<dbReference type="GO" id="GO:0000155">
    <property type="term" value="F:phosphorelay sensor kinase activity"/>
    <property type="evidence" value="ECO:0007669"/>
    <property type="project" value="InterPro"/>
</dbReference>
<feature type="region of interest" description="Disordered" evidence="4">
    <location>
        <begin position="1270"/>
        <end position="1320"/>
    </location>
</feature>
<feature type="region of interest" description="Disordered" evidence="4">
    <location>
        <begin position="861"/>
        <end position="892"/>
    </location>
</feature>
<evidence type="ECO:0000256" key="2">
    <source>
        <dbReference type="ARBA" id="ARBA00023012"/>
    </source>
</evidence>
<keyword evidence="5" id="KW-1133">Transmembrane helix</keyword>
<evidence type="ECO:0000256" key="4">
    <source>
        <dbReference type="SAM" id="MobiDB-lite"/>
    </source>
</evidence>
<evidence type="ECO:0000256" key="3">
    <source>
        <dbReference type="PROSITE-ProRule" id="PRU00169"/>
    </source>
</evidence>
<dbReference type="InterPro" id="IPR003594">
    <property type="entry name" value="HATPase_dom"/>
</dbReference>
<keyword evidence="2" id="KW-0902">Two-component regulatory system</keyword>
<dbReference type="Gene3D" id="3.30.565.10">
    <property type="entry name" value="Histidine kinase-like ATPase, C-terminal domain"/>
    <property type="match status" value="1"/>
</dbReference>
<evidence type="ECO:0000256" key="5">
    <source>
        <dbReference type="SAM" id="Phobius"/>
    </source>
</evidence>